<feature type="binding site" evidence="9">
    <location>
        <position position="23"/>
    </location>
    <ligand>
        <name>Zn(2+)</name>
        <dbReference type="ChEBI" id="CHEBI:29105"/>
        <label>1</label>
    </ligand>
</feature>
<dbReference type="InterPro" id="IPR012164">
    <property type="entry name" value="Rpa12/Rpb9/Rpc10/TFS"/>
</dbReference>
<dbReference type="Proteomes" id="UP000612746">
    <property type="component" value="Unassembled WGS sequence"/>
</dbReference>
<feature type="binding site" evidence="9">
    <location>
        <position position="106"/>
    </location>
    <ligand>
        <name>Zn(2+)</name>
        <dbReference type="ChEBI" id="CHEBI:29105"/>
        <label>2</label>
    </ligand>
</feature>
<proteinExistence type="inferred from homology"/>
<dbReference type="PANTHER" id="PTHR11239:SF12">
    <property type="entry name" value="DNA-DIRECTED RNA POLYMERASE III SUBUNIT RPC10"/>
    <property type="match status" value="1"/>
</dbReference>
<comment type="caution">
    <text evidence="13">The sequence shown here is derived from an EMBL/GenBank/DDBJ whole genome shotgun (WGS) entry which is preliminary data.</text>
</comment>
<dbReference type="CDD" id="cd10509">
    <property type="entry name" value="Zn-ribbon_RPC11"/>
    <property type="match status" value="1"/>
</dbReference>
<dbReference type="OrthoDB" id="282152at2759"/>
<evidence type="ECO:0000313" key="14">
    <source>
        <dbReference type="Proteomes" id="UP000612746"/>
    </source>
</evidence>
<keyword evidence="6 8" id="KW-0804">Transcription</keyword>
<feature type="binding site" evidence="9">
    <location>
        <position position="7"/>
    </location>
    <ligand>
        <name>Zn(2+)</name>
        <dbReference type="ChEBI" id="CHEBI:29105"/>
        <label>1</label>
    </ligand>
</feature>
<dbReference type="SMART" id="SM00440">
    <property type="entry name" value="ZnF_C2C2"/>
    <property type="match status" value="1"/>
</dbReference>
<comment type="similarity">
    <text evidence="8 11">Belongs to the archaeal rpoM/eukaryotic RPA12/RPB9/RPC11 RNA polymerase family.</text>
</comment>
<dbReference type="PROSITE" id="PS01030">
    <property type="entry name" value="RNA_POL_M_15KD"/>
    <property type="match status" value="1"/>
</dbReference>
<feature type="domain" description="TFIIS-type" evidence="12">
    <location>
        <begin position="69"/>
        <end position="111"/>
    </location>
</feature>
<dbReference type="Pfam" id="PF01096">
    <property type="entry name" value="Zn_ribbon_TFIIS"/>
    <property type="match status" value="1"/>
</dbReference>
<evidence type="ECO:0000256" key="5">
    <source>
        <dbReference type="ARBA" id="ARBA00022833"/>
    </source>
</evidence>
<evidence type="ECO:0000256" key="3">
    <source>
        <dbReference type="ARBA" id="ARBA00022723"/>
    </source>
</evidence>
<organism evidence="13 14">
    <name type="scientific">Umbelopsis vinacea</name>
    <dbReference type="NCBI Taxonomy" id="44442"/>
    <lineage>
        <taxon>Eukaryota</taxon>
        <taxon>Fungi</taxon>
        <taxon>Fungi incertae sedis</taxon>
        <taxon>Mucoromycota</taxon>
        <taxon>Mucoromycotina</taxon>
        <taxon>Umbelopsidomycetes</taxon>
        <taxon>Umbelopsidales</taxon>
        <taxon>Umbelopsidaceae</taxon>
        <taxon>Umbelopsis</taxon>
    </lineage>
</organism>
<feature type="binding site" evidence="9">
    <location>
        <position position="76"/>
    </location>
    <ligand>
        <name>Zn(2+)</name>
        <dbReference type="ChEBI" id="CHEBI:29105"/>
        <label>2</label>
    </ligand>
</feature>
<dbReference type="Gene3D" id="2.20.25.10">
    <property type="match status" value="1"/>
</dbReference>
<keyword evidence="2 8" id="KW-0240">DNA-directed RNA polymerase</keyword>
<dbReference type="PROSITE" id="PS51133">
    <property type="entry name" value="ZF_TFIIS_2"/>
    <property type="match status" value="1"/>
</dbReference>
<keyword evidence="14" id="KW-1185">Reference proteome</keyword>
<dbReference type="SUPFAM" id="SSF57783">
    <property type="entry name" value="Zinc beta-ribbon"/>
    <property type="match status" value="1"/>
</dbReference>
<dbReference type="AlphaFoldDB" id="A0A8H7ULZ5"/>
<gene>
    <name evidence="13" type="ORF">INT44_000856</name>
</gene>
<sequence length="113" mass="12857">MLFCPSCGNILLIDQDGGQAFNCQTCPYTFHIRDVQSFHIQHTARKSLKRKEVDDVLGGAAAWENVDSTEVECPKCGNGRAYFMQIQIRSADEPMSIFYKCTNDKCQNQWREG</sequence>
<dbReference type="GO" id="GO:0008270">
    <property type="term" value="F:zinc ion binding"/>
    <property type="evidence" value="ECO:0007669"/>
    <property type="project" value="UniProtKB-KW"/>
</dbReference>
<dbReference type="GO" id="GO:0003899">
    <property type="term" value="F:DNA-directed RNA polymerase activity"/>
    <property type="evidence" value="ECO:0007669"/>
    <property type="project" value="InterPro"/>
</dbReference>
<dbReference type="PANTHER" id="PTHR11239">
    <property type="entry name" value="DNA-DIRECTED RNA POLYMERASE"/>
    <property type="match status" value="1"/>
</dbReference>
<evidence type="ECO:0000256" key="7">
    <source>
        <dbReference type="ARBA" id="ARBA00023242"/>
    </source>
</evidence>
<feature type="binding site" evidence="9">
    <location>
        <position position="4"/>
    </location>
    <ligand>
        <name>Zn(2+)</name>
        <dbReference type="ChEBI" id="CHEBI:29105"/>
        <label>1</label>
    </ligand>
</feature>
<evidence type="ECO:0000256" key="8">
    <source>
        <dbReference type="PIRNR" id="PIRNR005586"/>
    </source>
</evidence>
<evidence type="ECO:0000256" key="9">
    <source>
        <dbReference type="PIRSR" id="PIRSR005586-1"/>
    </source>
</evidence>
<reference evidence="13" key="1">
    <citation type="submission" date="2020-12" db="EMBL/GenBank/DDBJ databases">
        <title>Metabolic potential, ecology and presence of endohyphal bacteria is reflected in genomic diversity of Mucoromycotina.</title>
        <authorList>
            <person name="Muszewska A."/>
            <person name="Okrasinska A."/>
            <person name="Steczkiewicz K."/>
            <person name="Drgas O."/>
            <person name="Orlowska M."/>
            <person name="Perlinska-Lenart U."/>
            <person name="Aleksandrzak-Piekarczyk T."/>
            <person name="Szatraj K."/>
            <person name="Zielenkiewicz U."/>
            <person name="Pilsyk S."/>
            <person name="Malc E."/>
            <person name="Mieczkowski P."/>
            <person name="Kruszewska J.S."/>
            <person name="Biernat P."/>
            <person name="Pawlowska J."/>
        </authorList>
    </citation>
    <scope>NUCLEOTIDE SEQUENCE</scope>
    <source>
        <strain evidence="13">WA0000051536</strain>
    </source>
</reference>
<evidence type="ECO:0000256" key="2">
    <source>
        <dbReference type="ARBA" id="ARBA00022478"/>
    </source>
</evidence>
<comment type="subcellular location">
    <subcellularLocation>
        <location evidence="1 8">Nucleus</location>
    </subcellularLocation>
</comment>
<dbReference type="InterPro" id="IPR001529">
    <property type="entry name" value="Zn_ribbon_RPB9"/>
</dbReference>
<dbReference type="GO" id="GO:0006386">
    <property type="term" value="P:termination of RNA polymerase III transcription"/>
    <property type="evidence" value="ECO:0007669"/>
    <property type="project" value="TreeGrafter"/>
</dbReference>
<evidence type="ECO:0000256" key="4">
    <source>
        <dbReference type="ARBA" id="ARBA00022771"/>
    </source>
</evidence>
<dbReference type="InterPro" id="IPR001222">
    <property type="entry name" value="Znf_TFIIS"/>
</dbReference>
<keyword evidence="7 8" id="KW-0539">Nucleus</keyword>
<feature type="zinc finger region" description="C4-type" evidence="10">
    <location>
        <begin position="4"/>
        <end position="26"/>
    </location>
</feature>
<comment type="function">
    <text evidence="8">DNA-dependent RNA polymerase catalyzes the transcription of DNA into RNA using the four ribonucleoside triphosphates as substrates.</text>
</comment>
<dbReference type="PROSITE" id="PS00466">
    <property type="entry name" value="ZF_TFIIS_1"/>
    <property type="match status" value="1"/>
</dbReference>
<feature type="binding site" evidence="9">
    <location>
        <position position="26"/>
    </location>
    <ligand>
        <name>Zn(2+)</name>
        <dbReference type="ChEBI" id="CHEBI:29105"/>
        <label>1</label>
    </ligand>
</feature>
<dbReference type="InterPro" id="IPR019761">
    <property type="entry name" value="DNA-dir_RNA_pol-M_15_CS"/>
</dbReference>
<keyword evidence="3 9" id="KW-0479">Metal-binding</keyword>
<dbReference type="InterPro" id="IPR034014">
    <property type="entry name" value="Zn_ribbon_RPC11_C"/>
</dbReference>
<accession>A0A8H7ULZ5</accession>
<evidence type="ECO:0000256" key="11">
    <source>
        <dbReference type="RuleBase" id="RU003474"/>
    </source>
</evidence>
<keyword evidence="4 10" id="KW-0863">Zinc-finger</keyword>
<evidence type="ECO:0000313" key="13">
    <source>
        <dbReference type="EMBL" id="KAG2188105.1"/>
    </source>
</evidence>
<dbReference type="GO" id="GO:0003676">
    <property type="term" value="F:nucleic acid binding"/>
    <property type="evidence" value="ECO:0007669"/>
    <property type="project" value="InterPro"/>
</dbReference>
<name>A0A8H7ULZ5_9FUNG</name>
<evidence type="ECO:0000259" key="12">
    <source>
        <dbReference type="PROSITE" id="PS51133"/>
    </source>
</evidence>
<feature type="binding site" evidence="9">
    <location>
        <position position="73"/>
    </location>
    <ligand>
        <name>Zn(2+)</name>
        <dbReference type="ChEBI" id="CHEBI:29105"/>
        <label>2</label>
    </ligand>
</feature>
<dbReference type="PIRSF" id="PIRSF005586">
    <property type="entry name" value="RNApol_RpoM"/>
    <property type="match status" value="1"/>
</dbReference>
<dbReference type="FunFam" id="2.20.25.10:FF:000005">
    <property type="entry name" value="DNA-directed RNA polymerase subunit"/>
    <property type="match status" value="1"/>
</dbReference>
<dbReference type="Pfam" id="PF02150">
    <property type="entry name" value="Zn_ribbon_RPB9"/>
    <property type="match status" value="1"/>
</dbReference>
<dbReference type="GO" id="GO:0005666">
    <property type="term" value="C:RNA polymerase III complex"/>
    <property type="evidence" value="ECO:0007669"/>
    <property type="project" value="UniProtKB-ARBA"/>
</dbReference>
<evidence type="ECO:0000256" key="1">
    <source>
        <dbReference type="ARBA" id="ARBA00004123"/>
    </source>
</evidence>
<evidence type="ECO:0000256" key="6">
    <source>
        <dbReference type="ARBA" id="ARBA00023163"/>
    </source>
</evidence>
<keyword evidence="5 9" id="KW-0862">Zinc</keyword>
<dbReference type="EMBL" id="JAEPRA010000002">
    <property type="protein sequence ID" value="KAG2188105.1"/>
    <property type="molecule type" value="Genomic_DNA"/>
</dbReference>
<dbReference type="SMART" id="SM00661">
    <property type="entry name" value="RPOL9"/>
    <property type="match status" value="1"/>
</dbReference>
<feature type="binding site" evidence="9">
    <location>
        <position position="101"/>
    </location>
    <ligand>
        <name>Zn(2+)</name>
        <dbReference type="ChEBI" id="CHEBI:29105"/>
        <label>2</label>
    </ligand>
</feature>
<protein>
    <recommendedName>
        <fullName evidence="8">DNA-directed RNA polymerase subunit</fullName>
    </recommendedName>
</protein>
<evidence type="ECO:0000256" key="10">
    <source>
        <dbReference type="PIRSR" id="PIRSR005586-2"/>
    </source>
</evidence>